<evidence type="ECO:0000313" key="2">
    <source>
        <dbReference type="Proteomes" id="UP001153269"/>
    </source>
</evidence>
<reference evidence="1" key="1">
    <citation type="submission" date="2020-03" db="EMBL/GenBank/DDBJ databases">
        <authorList>
            <person name="Weist P."/>
        </authorList>
    </citation>
    <scope>NUCLEOTIDE SEQUENCE</scope>
</reference>
<accession>A0A9N7VBX6</accession>
<keyword evidence="2" id="KW-1185">Reference proteome</keyword>
<dbReference type="Proteomes" id="UP001153269">
    <property type="component" value="Unassembled WGS sequence"/>
</dbReference>
<sequence>METEPGETSCLHLQTPSTGFTSLLLPRLHHTFFWETLMGKGTKTPEMNRKPPVPVCRYHHGHVGPHVL</sequence>
<proteinExistence type="predicted"/>
<dbReference type="EMBL" id="CADEAL010003963">
    <property type="protein sequence ID" value="CAB1448034.1"/>
    <property type="molecule type" value="Genomic_DNA"/>
</dbReference>
<gene>
    <name evidence="1" type="ORF">PLEPLA_LOCUS35698</name>
</gene>
<protein>
    <submittedName>
        <fullName evidence="1">Uncharacterized protein</fullName>
    </submittedName>
</protein>
<comment type="caution">
    <text evidence="1">The sequence shown here is derived from an EMBL/GenBank/DDBJ whole genome shotgun (WGS) entry which is preliminary data.</text>
</comment>
<dbReference type="AlphaFoldDB" id="A0A9N7VBX6"/>
<evidence type="ECO:0000313" key="1">
    <source>
        <dbReference type="EMBL" id="CAB1448034.1"/>
    </source>
</evidence>
<organism evidence="1 2">
    <name type="scientific">Pleuronectes platessa</name>
    <name type="common">European plaice</name>
    <dbReference type="NCBI Taxonomy" id="8262"/>
    <lineage>
        <taxon>Eukaryota</taxon>
        <taxon>Metazoa</taxon>
        <taxon>Chordata</taxon>
        <taxon>Craniata</taxon>
        <taxon>Vertebrata</taxon>
        <taxon>Euteleostomi</taxon>
        <taxon>Actinopterygii</taxon>
        <taxon>Neopterygii</taxon>
        <taxon>Teleostei</taxon>
        <taxon>Neoteleostei</taxon>
        <taxon>Acanthomorphata</taxon>
        <taxon>Carangaria</taxon>
        <taxon>Pleuronectiformes</taxon>
        <taxon>Pleuronectoidei</taxon>
        <taxon>Pleuronectidae</taxon>
        <taxon>Pleuronectes</taxon>
    </lineage>
</organism>
<name>A0A9N7VBX6_PLEPL</name>